<dbReference type="Proteomes" id="UP000319255">
    <property type="component" value="Unassembled WGS sequence"/>
</dbReference>
<reference evidence="1 2" key="1">
    <citation type="submission" date="2019-06" db="EMBL/GenBank/DDBJ databases">
        <title>A novel bacterium of genus Amaricoccus, isolated from marine sediment.</title>
        <authorList>
            <person name="Huang H."/>
            <person name="Mo K."/>
            <person name="Hu Y."/>
        </authorList>
    </citation>
    <scope>NUCLEOTIDE SEQUENCE [LARGE SCALE GENOMIC DNA]</scope>
    <source>
        <strain evidence="1 2">HB172011</strain>
    </source>
</reference>
<dbReference type="AlphaFoldDB" id="A0A501WQZ1"/>
<evidence type="ECO:0000313" key="1">
    <source>
        <dbReference type="EMBL" id="TPE51778.1"/>
    </source>
</evidence>
<organism evidence="1 2">
    <name type="scientific">Amaricoccus solimangrovi</name>
    <dbReference type="NCBI Taxonomy" id="2589815"/>
    <lineage>
        <taxon>Bacteria</taxon>
        <taxon>Pseudomonadati</taxon>
        <taxon>Pseudomonadota</taxon>
        <taxon>Alphaproteobacteria</taxon>
        <taxon>Rhodobacterales</taxon>
        <taxon>Paracoccaceae</taxon>
        <taxon>Amaricoccus</taxon>
    </lineage>
</organism>
<sequence>MAEMGFAGLSEPWLMRRAGDLHWRLIARAMGQSEALFTCARGEPLYAAFCATRLTIERPGLPRLGGALSMSGRLHRVGRGRYGSVIELFAAGAPVGRVELVTAFVGRGPEGGNRTLVRRAPRVLAVPAGADPALDALARDAARGARAFRAAPDDGAGRWFLPCPALDFNAAGLLYFPSFAALADRAAFEAGHRAGPVRRRAVCHLGNVEPGERLRVTRARRRQGWLDAIRGEDGRPLALLRGTD</sequence>
<dbReference type="EMBL" id="VFRP01000006">
    <property type="protein sequence ID" value="TPE51778.1"/>
    <property type="molecule type" value="Genomic_DNA"/>
</dbReference>
<dbReference type="InterPro" id="IPR024091">
    <property type="entry name" value="LnmK-like_bifun_acyl/decarbox"/>
</dbReference>
<protein>
    <recommendedName>
        <fullName evidence="3">Biosynthetic protein, Pnap_2097 family</fullName>
    </recommendedName>
</protein>
<dbReference type="NCBIfam" id="TIGR04098">
    <property type="entry name" value="LnmK_bifunc"/>
    <property type="match status" value="1"/>
</dbReference>
<dbReference type="OrthoDB" id="7875571at2"/>
<accession>A0A501WQZ1</accession>
<keyword evidence="2" id="KW-1185">Reference proteome</keyword>
<name>A0A501WQZ1_9RHOB</name>
<proteinExistence type="predicted"/>
<evidence type="ECO:0008006" key="3">
    <source>
        <dbReference type="Google" id="ProtNLM"/>
    </source>
</evidence>
<comment type="caution">
    <text evidence="1">The sequence shown here is derived from an EMBL/GenBank/DDBJ whole genome shotgun (WGS) entry which is preliminary data.</text>
</comment>
<dbReference type="NCBIfam" id="TIGR04099">
    <property type="entry name" value="biosn_Pnap_2097"/>
    <property type="match status" value="1"/>
</dbReference>
<dbReference type="Gene3D" id="3.10.129.10">
    <property type="entry name" value="Hotdog Thioesterase"/>
    <property type="match status" value="1"/>
</dbReference>
<evidence type="ECO:0000313" key="2">
    <source>
        <dbReference type="Proteomes" id="UP000319255"/>
    </source>
</evidence>
<gene>
    <name evidence="1" type="ORF">FJM51_08320</name>
</gene>